<dbReference type="Gene3D" id="3.40.109.10">
    <property type="entry name" value="NADH Oxidase"/>
    <property type="match status" value="2"/>
</dbReference>
<dbReference type="PANTHER" id="PTHR42741">
    <property type="entry name" value="NITROREDUCTASE FAMILY PROTEIN"/>
    <property type="match status" value="1"/>
</dbReference>
<dbReference type="SUPFAM" id="SSF55469">
    <property type="entry name" value="FMN-dependent nitroreductase-like"/>
    <property type="match status" value="2"/>
</dbReference>
<feature type="region of interest" description="Disordered" evidence="1">
    <location>
        <begin position="297"/>
        <end position="319"/>
    </location>
</feature>
<dbReference type="InterPro" id="IPR029479">
    <property type="entry name" value="Nitroreductase"/>
</dbReference>
<comment type="caution">
    <text evidence="3">The sequence shown here is derived from an EMBL/GenBank/DDBJ whole genome shotgun (WGS) entry which is preliminary data.</text>
</comment>
<dbReference type="CDD" id="cd02142">
    <property type="entry name" value="McbC_SagB-like_oxidoreductase"/>
    <property type="match status" value="2"/>
</dbReference>
<organism evidence="3">
    <name type="scientific">Acidithiobacillus sulfuriphilus</name>
    <dbReference type="NCBI Taxonomy" id="1867749"/>
    <lineage>
        <taxon>Bacteria</taxon>
        <taxon>Pseudomonadati</taxon>
        <taxon>Pseudomonadota</taxon>
        <taxon>Acidithiobacillia</taxon>
        <taxon>Acidithiobacillales</taxon>
        <taxon>Acidithiobacillaceae</taxon>
        <taxon>Acidithiobacillus</taxon>
    </lineage>
</organism>
<evidence type="ECO:0000313" key="3">
    <source>
        <dbReference type="EMBL" id="RNF65380.1"/>
    </source>
</evidence>
<dbReference type="EMBL" id="RIZI01000144">
    <property type="protein sequence ID" value="RNF65380.1"/>
    <property type="molecule type" value="Genomic_DNA"/>
</dbReference>
<reference evidence="3" key="1">
    <citation type="submission" date="2018-10" db="EMBL/GenBank/DDBJ databases">
        <title>Acidithiobacillus sulfuriphilus sp. nov.: an extremely acidophilic sulfur-oxidizing chemolithotroph isolated from a neutral pH environment.</title>
        <authorList>
            <person name="Falagan C."/>
            <person name="Moya-Beltran A."/>
            <person name="Quatrini R."/>
            <person name="Johnson D.B."/>
        </authorList>
    </citation>
    <scope>NUCLEOTIDE SEQUENCE [LARGE SCALE GENOMIC DNA]</scope>
    <source>
        <strain evidence="3">CJ-2</strain>
    </source>
</reference>
<dbReference type="GO" id="GO:0016491">
    <property type="term" value="F:oxidoreductase activity"/>
    <property type="evidence" value="ECO:0007669"/>
    <property type="project" value="InterPro"/>
</dbReference>
<gene>
    <name evidence="3" type="ORF">EC580_05080</name>
</gene>
<name>A0A3M8RGD9_9PROT</name>
<protein>
    <submittedName>
        <fullName evidence="3">SagB/ThcOx family dehydrogenase</fullName>
    </submittedName>
</protein>
<dbReference type="RefSeq" id="WP_123102818.1">
    <property type="nucleotide sequence ID" value="NZ_CP127527.1"/>
</dbReference>
<feature type="domain" description="Nitroreductase" evidence="2">
    <location>
        <begin position="113"/>
        <end position="230"/>
    </location>
</feature>
<feature type="compositionally biased region" description="Pro residues" evidence="1">
    <location>
        <begin position="303"/>
        <end position="313"/>
    </location>
</feature>
<dbReference type="PANTHER" id="PTHR42741:SF3">
    <property type="entry name" value="NITROREDUCTASE FAMILY PROTEIN"/>
    <property type="match status" value="1"/>
</dbReference>
<sequence>MGQNVIPHNAITLIHAYHERTKHRLDAYAAGPDFLDWADQPDPFRSFRGAGRLALPLAPGQPQTPYAQLFAGPGIIPPSSLDLPHLALLLEVSLGLSAWKAHADQRWSLRCNPSSGNLHPTEAYLICPDLSGLPAGVHHYHSLDHTLERRLIPGPSWEEAWPDQGVLLGLSSIHWRESWKYGERAYRYCQHDVGHALGAIRLAAASLGWETLLLNDWGDEAIARLLGTDRGHEFPEEEQEAPDALLWIGPMRRRPEPLPLLQAVDAGRWAGQASRLSPEHLRWGVIGEADAAARKGFGAPSSACPPAPLPPVRPARSNPSAGQIFRQRRSAQRFDAKAPGLPGTDFIRILDALLPRPGVPPFDLLPWTPAIHPLLFVHRVEGLEPGCYALPRHPGSEDRLRSSLRADFLWQNVAGVPDHIPLRLLRRGDTRDFVRTLCCHQAIASQSLFAVAMLAEFAPRLEEGAWWYRWLHWEAGLLGQSLYLEAEAATLRGTGIGCFFDDELHRWLGLADRQFQSLYHFTVGQAVDDPRLTLLPPYGPR</sequence>
<accession>A0A3M8RGD9</accession>
<proteinExistence type="predicted"/>
<evidence type="ECO:0000256" key="1">
    <source>
        <dbReference type="SAM" id="MobiDB-lite"/>
    </source>
</evidence>
<evidence type="ECO:0000259" key="2">
    <source>
        <dbReference type="Pfam" id="PF00881"/>
    </source>
</evidence>
<dbReference type="OrthoDB" id="9801593at2"/>
<dbReference type="AlphaFoldDB" id="A0A3M8RGD9"/>
<dbReference type="Pfam" id="PF00881">
    <property type="entry name" value="Nitroreductase"/>
    <property type="match status" value="1"/>
</dbReference>
<dbReference type="InterPro" id="IPR000415">
    <property type="entry name" value="Nitroreductase-like"/>
</dbReference>